<keyword evidence="3" id="KW-0106">Calcium</keyword>
<evidence type="ECO:0000313" key="10">
    <source>
        <dbReference type="RefSeq" id="XP_006816827.1"/>
    </source>
</evidence>
<evidence type="ECO:0000259" key="7">
    <source>
        <dbReference type="PROSITE" id="PS50041"/>
    </source>
</evidence>
<reference evidence="10" key="1">
    <citation type="submission" date="2025-08" db="UniProtKB">
        <authorList>
            <consortium name="RefSeq"/>
        </authorList>
    </citation>
    <scope>IDENTIFICATION</scope>
    <source>
        <tissue evidence="10">Testes</tissue>
    </source>
</reference>
<keyword evidence="9" id="KW-1185">Reference proteome</keyword>
<keyword evidence="4" id="KW-1015">Disulfide bond</keyword>
<sequence>MQLYEGSHDLIDCCRRKYHKNEPNNPPNNSPVNFYLKLGSGKLDAESESEAWHKRERLAALIARGHAKQYPESLMTNTMILGEGILSTTGISSGDKVVVDVDSIVTVTPTSFPTTAITICVWMKTIGLNDGTIVSYAVPSEDNEFTLYRPYDVMFEVKGSGGHFTDFVASDGIWHHVCGTWQSNDGALVIYINGYSRRVVTNVKTDETITGGGSLILGQEQDSVGGDFDSDEAFIGEIALFNMWDYVLSPGDILASAKDCHGLIEGNLFSWKSHADSQITVTDATVQLADVCSDQPVNARCAKVQMDHNSSVVVSDYSPIPPMSEVTACIWVKTSATNQGTPFSYSANNDDLELAIVNTMNMRLYVDYSDVSPTGYAVNDGAWHHVCTTWESTGGEWVIYDNGVSVGSGTNFKTGAIIEEAGEMMLGQKNNDPYEECCALVGELALFNMWDFAMNEVMIQSLSVDTAEGNIFAWRTGLLYISRSAIILPNELLQECMPNILCKRYEVFTSQVEWSLAKFNCESTGGRLAMMNTKPIYQMTREFILDGQIDQAVHRGFWFGLARDSNGEFIWSDGTPLGDFTRWAKGQPNNNQQKDSNGQQCAQLW</sequence>
<dbReference type="PRINTS" id="PR00895">
    <property type="entry name" value="PENTAXIN"/>
</dbReference>
<comment type="cofactor">
    <cofactor evidence="1">
        <name>Ca(2+)</name>
        <dbReference type="ChEBI" id="CHEBI:29108"/>
    </cofactor>
</comment>
<accession>A0ABM0M9Y6</accession>
<dbReference type="Gene3D" id="2.60.120.200">
    <property type="match status" value="2"/>
</dbReference>
<feature type="domain" description="C-type lectin" evidence="7">
    <location>
        <begin position="505"/>
        <end position="605"/>
    </location>
</feature>
<dbReference type="Pfam" id="PF00354">
    <property type="entry name" value="Pentaxin"/>
    <property type="match status" value="2"/>
</dbReference>
<dbReference type="SMART" id="SM00159">
    <property type="entry name" value="PTX"/>
    <property type="match status" value="2"/>
</dbReference>
<keyword evidence="2" id="KW-0479">Metal-binding</keyword>
<organism evidence="9 10">
    <name type="scientific">Saccoglossus kowalevskii</name>
    <name type="common">Acorn worm</name>
    <dbReference type="NCBI Taxonomy" id="10224"/>
    <lineage>
        <taxon>Eukaryota</taxon>
        <taxon>Metazoa</taxon>
        <taxon>Hemichordata</taxon>
        <taxon>Enteropneusta</taxon>
        <taxon>Harrimaniidae</taxon>
        <taxon>Saccoglossus</taxon>
    </lineage>
</organism>
<dbReference type="Gene3D" id="3.10.100.10">
    <property type="entry name" value="Mannose-Binding Protein A, subunit A"/>
    <property type="match status" value="1"/>
</dbReference>
<dbReference type="Pfam" id="PF00059">
    <property type="entry name" value="Lectin_C"/>
    <property type="match status" value="1"/>
</dbReference>
<dbReference type="PANTHER" id="PTHR19277">
    <property type="entry name" value="PENTRAXIN"/>
    <property type="match status" value="1"/>
</dbReference>
<evidence type="ECO:0000256" key="4">
    <source>
        <dbReference type="ARBA" id="ARBA00023157"/>
    </source>
</evidence>
<feature type="domain" description="Pentraxin (PTX)" evidence="8">
    <location>
        <begin position="297"/>
        <end position="493"/>
    </location>
</feature>
<dbReference type="PROSITE" id="PS51828">
    <property type="entry name" value="PTX_2"/>
    <property type="match status" value="2"/>
</dbReference>
<keyword evidence="5" id="KW-0325">Glycoprotein</keyword>
<evidence type="ECO:0000256" key="1">
    <source>
        <dbReference type="ARBA" id="ARBA00001913"/>
    </source>
</evidence>
<evidence type="ECO:0000256" key="6">
    <source>
        <dbReference type="PROSITE-ProRule" id="PRU01172"/>
    </source>
</evidence>
<dbReference type="InterPro" id="IPR030476">
    <property type="entry name" value="Pentaxin_CS"/>
</dbReference>
<dbReference type="InterPro" id="IPR013320">
    <property type="entry name" value="ConA-like_dom_sf"/>
</dbReference>
<proteinExistence type="predicted"/>
<dbReference type="PANTHER" id="PTHR19277:SF125">
    <property type="entry name" value="B6"/>
    <property type="match status" value="1"/>
</dbReference>
<dbReference type="InterPro" id="IPR051360">
    <property type="entry name" value="Neuronal_Pentraxin_Related"/>
</dbReference>
<dbReference type="SUPFAM" id="SSF56436">
    <property type="entry name" value="C-type lectin-like"/>
    <property type="match status" value="1"/>
</dbReference>
<dbReference type="InterPro" id="IPR001304">
    <property type="entry name" value="C-type_lectin-like"/>
</dbReference>
<dbReference type="CDD" id="cd00037">
    <property type="entry name" value="CLECT"/>
    <property type="match status" value="1"/>
</dbReference>
<dbReference type="SUPFAM" id="SSF49899">
    <property type="entry name" value="Concanavalin A-like lectins/glucanases"/>
    <property type="match status" value="2"/>
</dbReference>
<evidence type="ECO:0000256" key="2">
    <source>
        <dbReference type="ARBA" id="ARBA00022723"/>
    </source>
</evidence>
<dbReference type="Proteomes" id="UP000694865">
    <property type="component" value="Unplaced"/>
</dbReference>
<dbReference type="RefSeq" id="XP_006816827.1">
    <property type="nucleotide sequence ID" value="XM_006816764.1"/>
</dbReference>
<dbReference type="GeneID" id="100373811"/>
<gene>
    <name evidence="10" type="primary">LOC100373811</name>
</gene>
<comment type="caution">
    <text evidence="6">Lacks conserved residue(s) required for the propagation of feature annotation.</text>
</comment>
<dbReference type="InterPro" id="IPR016186">
    <property type="entry name" value="C-type_lectin-like/link_sf"/>
</dbReference>
<dbReference type="PROSITE" id="PS00289">
    <property type="entry name" value="PTX_1"/>
    <property type="match status" value="2"/>
</dbReference>
<evidence type="ECO:0000259" key="8">
    <source>
        <dbReference type="PROSITE" id="PS51828"/>
    </source>
</evidence>
<feature type="domain" description="Pentraxin (PTX)" evidence="8">
    <location>
        <begin position="89"/>
        <end position="292"/>
    </location>
</feature>
<dbReference type="InterPro" id="IPR001759">
    <property type="entry name" value="PTX_dom"/>
</dbReference>
<dbReference type="InterPro" id="IPR016187">
    <property type="entry name" value="CTDL_fold"/>
</dbReference>
<evidence type="ECO:0000256" key="3">
    <source>
        <dbReference type="ARBA" id="ARBA00022837"/>
    </source>
</evidence>
<evidence type="ECO:0000313" key="9">
    <source>
        <dbReference type="Proteomes" id="UP000694865"/>
    </source>
</evidence>
<name>A0ABM0M9Y6_SACKO</name>
<dbReference type="PROSITE" id="PS50041">
    <property type="entry name" value="C_TYPE_LECTIN_2"/>
    <property type="match status" value="1"/>
</dbReference>
<evidence type="ECO:0000256" key="5">
    <source>
        <dbReference type="ARBA" id="ARBA00023180"/>
    </source>
</evidence>
<protein>
    <submittedName>
        <fullName evidence="10">Uncharacterized protein LOC100373811</fullName>
    </submittedName>
</protein>